<evidence type="ECO:0000256" key="7">
    <source>
        <dbReference type="PROSITE-ProRule" id="PRU01091"/>
    </source>
</evidence>
<keyword evidence="4 7" id="KW-0238">DNA-binding</keyword>
<dbReference type="EMBL" id="FONH01000017">
    <property type="protein sequence ID" value="SFF41932.1"/>
    <property type="molecule type" value="Genomic_DNA"/>
</dbReference>
<dbReference type="Gene3D" id="3.40.50.2300">
    <property type="match status" value="1"/>
</dbReference>
<evidence type="ECO:0000256" key="1">
    <source>
        <dbReference type="ARBA" id="ARBA00022553"/>
    </source>
</evidence>
<evidence type="ECO:0000256" key="5">
    <source>
        <dbReference type="ARBA" id="ARBA00023163"/>
    </source>
</evidence>
<evidence type="ECO:0000256" key="3">
    <source>
        <dbReference type="ARBA" id="ARBA00023015"/>
    </source>
</evidence>
<dbReference type="STRING" id="500610.SAMN02799615_03487"/>
<dbReference type="FunFam" id="3.40.50.2300:FF:000001">
    <property type="entry name" value="DNA-binding response regulator PhoB"/>
    <property type="match status" value="1"/>
</dbReference>
<dbReference type="SUPFAM" id="SSF46894">
    <property type="entry name" value="C-terminal effector domain of the bipartite response regulators"/>
    <property type="match status" value="1"/>
</dbReference>
<feature type="domain" description="Response regulatory" evidence="9">
    <location>
        <begin position="10"/>
        <end position="125"/>
    </location>
</feature>
<dbReference type="CDD" id="cd00383">
    <property type="entry name" value="trans_reg_C"/>
    <property type="match status" value="1"/>
</dbReference>
<keyword evidence="1 6" id="KW-0597">Phosphoprotein</keyword>
<dbReference type="Pfam" id="PF00072">
    <property type="entry name" value="Response_reg"/>
    <property type="match status" value="1"/>
</dbReference>
<evidence type="ECO:0000256" key="4">
    <source>
        <dbReference type="ARBA" id="ARBA00023125"/>
    </source>
</evidence>
<keyword evidence="3" id="KW-0805">Transcription regulation</keyword>
<dbReference type="GO" id="GO:0006355">
    <property type="term" value="P:regulation of DNA-templated transcription"/>
    <property type="evidence" value="ECO:0007669"/>
    <property type="project" value="InterPro"/>
</dbReference>
<dbReference type="PROSITE" id="PS51755">
    <property type="entry name" value="OMPR_PHOB"/>
    <property type="match status" value="1"/>
</dbReference>
<proteinExistence type="predicted"/>
<dbReference type="AlphaFoldDB" id="A0A1I2IHR0"/>
<evidence type="ECO:0000259" key="9">
    <source>
        <dbReference type="PROSITE" id="PS50110"/>
    </source>
</evidence>
<evidence type="ECO:0000256" key="8">
    <source>
        <dbReference type="SAM" id="MobiDB-lite"/>
    </source>
</evidence>
<dbReference type="GO" id="GO:0000976">
    <property type="term" value="F:transcription cis-regulatory region binding"/>
    <property type="evidence" value="ECO:0007669"/>
    <property type="project" value="TreeGrafter"/>
</dbReference>
<accession>A0A1I2IHR0</accession>
<protein>
    <submittedName>
        <fullName evidence="11">DNA-binding response regulator, OmpR family, contains REC and winged-helix (WHTH) domain</fullName>
    </submittedName>
</protein>
<keyword evidence="5" id="KW-0804">Transcription</keyword>
<feature type="modified residue" description="4-aspartylphosphate" evidence="6">
    <location>
        <position position="59"/>
    </location>
</feature>
<dbReference type="FunFam" id="1.10.10.10:FF:000058">
    <property type="entry name" value="DNA-binding response OmpR family regulator"/>
    <property type="match status" value="1"/>
</dbReference>
<dbReference type="SMART" id="SM00862">
    <property type="entry name" value="Trans_reg_C"/>
    <property type="match status" value="1"/>
</dbReference>
<dbReference type="InterPro" id="IPR001867">
    <property type="entry name" value="OmpR/PhoB-type_DNA-bd"/>
</dbReference>
<dbReference type="InterPro" id="IPR001789">
    <property type="entry name" value="Sig_transdc_resp-reg_receiver"/>
</dbReference>
<dbReference type="GO" id="GO:0000156">
    <property type="term" value="F:phosphorelay response regulator activity"/>
    <property type="evidence" value="ECO:0007669"/>
    <property type="project" value="TreeGrafter"/>
</dbReference>
<dbReference type="PANTHER" id="PTHR48111">
    <property type="entry name" value="REGULATOR OF RPOS"/>
    <property type="match status" value="1"/>
</dbReference>
<dbReference type="CDD" id="cd17624">
    <property type="entry name" value="REC_OmpR_PmrA-like"/>
    <property type="match status" value="1"/>
</dbReference>
<dbReference type="SMART" id="SM00448">
    <property type="entry name" value="REC"/>
    <property type="match status" value="1"/>
</dbReference>
<gene>
    <name evidence="11" type="ORF">SAMN02799615_03487</name>
</gene>
<keyword evidence="2" id="KW-0902">Two-component regulatory system</keyword>
<dbReference type="InterPro" id="IPR016032">
    <property type="entry name" value="Sig_transdc_resp-reg_C-effctor"/>
</dbReference>
<dbReference type="Gene3D" id="6.10.250.690">
    <property type="match status" value="1"/>
</dbReference>
<dbReference type="Gene3D" id="1.10.10.10">
    <property type="entry name" value="Winged helix-like DNA-binding domain superfamily/Winged helix DNA-binding domain"/>
    <property type="match status" value="1"/>
</dbReference>
<dbReference type="Pfam" id="PF00486">
    <property type="entry name" value="Trans_reg_C"/>
    <property type="match status" value="1"/>
</dbReference>
<feature type="domain" description="OmpR/PhoB-type" evidence="10">
    <location>
        <begin position="134"/>
        <end position="231"/>
    </location>
</feature>
<dbReference type="PROSITE" id="PS50110">
    <property type="entry name" value="RESPONSE_REGULATORY"/>
    <property type="match status" value="1"/>
</dbReference>
<evidence type="ECO:0000256" key="2">
    <source>
        <dbReference type="ARBA" id="ARBA00023012"/>
    </source>
</evidence>
<dbReference type="InterPro" id="IPR036388">
    <property type="entry name" value="WH-like_DNA-bd_sf"/>
</dbReference>
<sequence length="265" mass="29611">MSSRDEQSGLILLVEDNRQIAEMVGEFLERRGYSVDYASDGVSALHLAVTNSYDVVVLDLMLPGMDGLEVCRKLRKEAKKSTPVLMLTARDTLEDKLVGLESGADDYLVKPFEVRELEARLRALIRRDRRQVSTEVLTVGDMTLDTATLRLTRAGKELTVSPIGLKLLAILMRESPRVVSRRDIEREIWGDTLPDSDTLRSHLYNLRRVIDKPFDRALLHTIHSAGYRLADLDAETPGSKSGLDLPRAPLDADGHSSKNQVAFSK</sequence>
<evidence type="ECO:0000259" key="10">
    <source>
        <dbReference type="PROSITE" id="PS51755"/>
    </source>
</evidence>
<feature type="DNA-binding region" description="OmpR/PhoB-type" evidence="7">
    <location>
        <begin position="134"/>
        <end position="231"/>
    </location>
</feature>
<organism evidence="11 12">
    <name type="scientific">Dyella marensis</name>
    <dbReference type="NCBI Taxonomy" id="500610"/>
    <lineage>
        <taxon>Bacteria</taxon>
        <taxon>Pseudomonadati</taxon>
        <taxon>Pseudomonadota</taxon>
        <taxon>Gammaproteobacteria</taxon>
        <taxon>Lysobacterales</taxon>
        <taxon>Rhodanobacteraceae</taxon>
        <taxon>Dyella</taxon>
    </lineage>
</organism>
<dbReference type="InterPro" id="IPR039420">
    <property type="entry name" value="WalR-like"/>
</dbReference>
<evidence type="ECO:0000313" key="12">
    <source>
        <dbReference type="Proteomes" id="UP000199477"/>
    </source>
</evidence>
<reference evidence="12" key="1">
    <citation type="submission" date="2016-10" db="EMBL/GenBank/DDBJ databases">
        <authorList>
            <person name="Varghese N."/>
            <person name="Submissions S."/>
        </authorList>
    </citation>
    <scope>NUCLEOTIDE SEQUENCE [LARGE SCALE GENOMIC DNA]</scope>
    <source>
        <strain evidence="12">UNC178MFTsu3.1</strain>
    </source>
</reference>
<keyword evidence="12" id="KW-1185">Reference proteome</keyword>
<dbReference type="InterPro" id="IPR011006">
    <property type="entry name" value="CheY-like_superfamily"/>
</dbReference>
<evidence type="ECO:0000313" key="11">
    <source>
        <dbReference type="EMBL" id="SFF41932.1"/>
    </source>
</evidence>
<dbReference type="SUPFAM" id="SSF52172">
    <property type="entry name" value="CheY-like"/>
    <property type="match status" value="1"/>
</dbReference>
<dbReference type="GO" id="GO:0005829">
    <property type="term" value="C:cytosol"/>
    <property type="evidence" value="ECO:0007669"/>
    <property type="project" value="TreeGrafter"/>
</dbReference>
<dbReference type="GO" id="GO:0032993">
    <property type="term" value="C:protein-DNA complex"/>
    <property type="evidence" value="ECO:0007669"/>
    <property type="project" value="TreeGrafter"/>
</dbReference>
<evidence type="ECO:0000256" key="6">
    <source>
        <dbReference type="PROSITE-ProRule" id="PRU00169"/>
    </source>
</evidence>
<name>A0A1I2IHR0_9GAMM</name>
<dbReference type="Proteomes" id="UP000199477">
    <property type="component" value="Unassembled WGS sequence"/>
</dbReference>
<dbReference type="PANTHER" id="PTHR48111:SF22">
    <property type="entry name" value="REGULATOR OF RPOS"/>
    <property type="match status" value="1"/>
</dbReference>
<feature type="region of interest" description="Disordered" evidence="8">
    <location>
        <begin position="237"/>
        <end position="265"/>
    </location>
</feature>